<organism evidence="1 2">
    <name type="scientific">Sclerotinia nivalis</name>
    <dbReference type="NCBI Taxonomy" id="352851"/>
    <lineage>
        <taxon>Eukaryota</taxon>
        <taxon>Fungi</taxon>
        <taxon>Dikarya</taxon>
        <taxon>Ascomycota</taxon>
        <taxon>Pezizomycotina</taxon>
        <taxon>Leotiomycetes</taxon>
        <taxon>Helotiales</taxon>
        <taxon>Sclerotiniaceae</taxon>
        <taxon>Sclerotinia</taxon>
    </lineage>
</organism>
<dbReference type="AlphaFoldDB" id="A0A9X0ARG1"/>
<dbReference type="OrthoDB" id="3542428at2759"/>
<gene>
    <name evidence="1" type="ORF">OCU04_004544</name>
</gene>
<comment type="caution">
    <text evidence="1">The sequence shown here is derived from an EMBL/GenBank/DDBJ whole genome shotgun (WGS) entry which is preliminary data.</text>
</comment>
<evidence type="ECO:0000313" key="2">
    <source>
        <dbReference type="Proteomes" id="UP001152300"/>
    </source>
</evidence>
<dbReference type="EMBL" id="JAPEIS010000004">
    <property type="protein sequence ID" value="KAJ8067179.1"/>
    <property type="molecule type" value="Genomic_DNA"/>
</dbReference>
<dbReference type="Proteomes" id="UP001152300">
    <property type="component" value="Unassembled WGS sequence"/>
</dbReference>
<keyword evidence="2" id="KW-1185">Reference proteome</keyword>
<name>A0A9X0ARG1_9HELO</name>
<proteinExistence type="predicted"/>
<protein>
    <submittedName>
        <fullName evidence="1">Uncharacterized protein</fullName>
    </submittedName>
</protein>
<reference evidence="1" key="1">
    <citation type="submission" date="2022-11" db="EMBL/GenBank/DDBJ databases">
        <title>Genome Resource of Sclerotinia nivalis Strain SnTB1, a Plant Pathogen Isolated from American Ginseng.</title>
        <authorList>
            <person name="Fan S."/>
        </authorList>
    </citation>
    <scope>NUCLEOTIDE SEQUENCE</scope>
    <source>
        <strain evidence="1">SnTB1</strain>
    </source>
</reference>
<accession>A0A9X0ARG1</accession>
<evidence type="ECO:0000313" key="1">
    <source>
        <dbReference type="EMBL" id="KAJ8067179.1"/>
    </source>
</evidence>
<sequence length="102" mass="11761">MSIASAPNIKIALDNFLFNPNFPTELRFTVFEFVPLIITIFGDPPPLLFALHGTEFYRFVQARCRRLNLFLTNRKIKKFRTTNNSNGLGNIQYLYISSTEAL</sequence>